<protein>
    <submittedName>
        <fullName evidence="4">MCE family protein</fullName>
    </submittedName>
</protein>
<accession>A0A2T1GF10</accession>
<evidence type="ECO:0000259" key="3">
    <source>
        <dbReference type="Pfam" id="PF02470"/>
    </source>
</evidence>
<keyword evidence="5" id="KW-1185">Reference proteome</keyword>
<dbReference type="InterPro" id="IPR003399">
    <property type="entry name" value="Mce/MlaD"/>
</dbReference>
<dbReference type="Pfam" id="PF02470">
    <property type="entry name" value="MlaD"/>
    <property type="match status" value="1"/>
</dbReference>
<dbReference type="PANTHER" id="PTHR34675">
    <property type="entry name" value="PROTEIN TRIGALACTOSYLDIACYLGLYCEROL 2, CHLOROPLASTIC"/>
    <property type="match status" value="1"/>
</dbReference>
<gene>
    <name evidence="4" type="ORF">C7B77_12955</name>
</gene>
<organism evidence="4 5">
    <name type="scientific">Chamaesiphon polymorphus CCALA 037</name>
    <dbReference type="NCBI Taxonomy" id="2107692"/>
    <lineage>
        <taxon>Bacteria</taxon>
        <taxon>Bacillati</taxon>
        <taxon>Cyanobacteriota</taxon>
        <taxon>Cyanophyceae</taxon>
        <taxon>Gomontiellales</taxon>
        <taxon>Chamaesiphonaceae</taxon>
        <taxon>Chamaesiphon</taxon>
    </lineage>
</organism>
<evidence type="ECO:0000256" key="1">
    <source>
        <dbReference type="SAM" id="MobiDB-lite"/>
    </source>
</evidence>
<keyword evidence="2" id="KW-1133">Transmembrane helix</keyword>
<dbReference type="AlphaFoldDB" id="A0A2T1GF10"/>
<dbReference type="PANTHER" id="PTHR34675:SF1">
    <property type="entry name" value="PROTEIN TRIGALACTOSYLDIACYLGLYCEROL 2, CHLOROPLASTIC"/>
    <property type="match status" value="1"/>
</dbReference>
<dbReference type="Proteomes" id="UP000238937">
    <property type="component" value="Unassembled WGS sequence"/>
</dbReference>
<feature type="transmembrane region" description="Helical" evidence="2">
    <location>
        <begin position="12"/>
        <end position="29"/>
    </location>
</feature>
<sequence length="467" mass="50448">MQSRAVREGSVGLMLIAGLGVFGAIFLWLRGLTPGSQTYNIIAQFDRAPGMQPGAVVRFRGIRVGKVSKIEPGVNGVDVVMQMDNPDLLVPKDVAVEVSQTGLIGEPVVEITPRNRVAINAANIAKALDSKCDRNLILCNNSKVNGQIGASFNELIQKATKLVDIYNNPEVVRNLNNTLIKTGNAAEDFSRLSKNLSKVSNDFSSLPKSVESGLKNLSAKADTLTVSIDRTTTKFGQTADKFNVTAGELTATAAEYKKLATSVNSLVAENRKTFATTLNNFDTLSVDLRKTVNAVNPSIVKLNSAVAKINTDKLARDLEGVLSNANQTSLNLKNITANLNDPKTIVTLQQTLDSARSTFQNTQKITADLDELTGSPEFRSNLRNLVNGLGKLVSSTEQLEQQAKLAQTIEPLGKSLDLLSSLPASSSANVTTEPNLDRSNSQPKSTTKQPLLYPQEPFKIDSRWRNP</sequence>
<evidence type="ECO:0000313" key="4">
    <source>
        <dbReference type="EMBL" id="PSB56105.1"/>
    </source>
</evidence>
<name>A0A2T1GF10_9CYAN</name>
<feature type="domain" description="Mce/MlaD" evidence="3">
    <location>
        <begin position="37"/>
        <end position="113"/>
    </location>
</feature>
<evidence type="ECO:0000256" key="2">
    <source>
        <dbReference type="SAM" id="Phobius"/>
    </source>
</evidence>
<keyword evidence="2" id="KW-0472">Membrane</keyword>
<evidence type="ECO:0000313" key="5">
    <source>
        <dbReference type="Proteomes" id="UP000238937"/>
    </source>
</evidence>
<keyword evidence="2" id="KW-0812">Transmembrane</keyword>
<dbReference type="OrthoDB" id="460587at2"/>
<feature type="region of interest" description="Disordered" evidence="1">
    <location>
        <begin position="425"/>
        <end position="467"/>
    </location>
</feature>
<feature type="compositionally biased region" description="Basic and acidic residues" evidence="1">
    <location>
        <begin position="458"/>
        <end position="467"/>
    </location>
</feature>
<proteinExistence type="predicted"/>
<dbReference type="EMBL" id="PVWO01000145">
    <property type="protein sequence ID" value="PSB56105.1"/>
    <property type="molecule type" value="Genomic_DNA"/>
</dbReference>
<dbReference type="InterPro" id="IPR039342">
    <property type="entry name" value="TGD2-like"/>
</dbReference>
<comment type="caution">
    <text evidence="4">The sequence shown here is derived from an EMBL/GenBank/DDBJ whole genome shotgun (WGS) entry which is preliminary data.</text>
</comment>
<feature type="compositionally biased region" description="Polar residues" evidence="1">
    <location>
        <begin position="428"/>
        <end position="449"/>
    </location>
</feature>
<reference evidence="4 5" key="1">
    <citation type="submission" date="2018-03" db="EMBL/GenBank/DDBJ databases">
        <title>The ancient ancestry and fast evolution of plastids.</title>
        <authorList>
            <person name="Moore K.R."/>
            <person name="Magnabosco C."/>
            <person name="Momper L."/>
            <person name="Gold D.A."/>
            <person name="Bosak T."/>
            <person name="Fournier G.P."/>
        </authorList>
    </citation>
    <scope>NUCLEOTIDE SEQUENCE [LARGE SCALE GENOMIC DNA]</scope>
    <source>
        <strain evidence="4 5">CCALA 037</strain>
    </source>
</reference>
<dbReference type="RefSeq" id="WP_106305181.1">
    <property type="nucleotide sequence ID" value="NZ_PVWO01000145.1"/>
</dbReference>